<evidence type="ECO:0000259" key="11">
    <source>
        <dbReference type="PROSITE" id="PS50071"/>
    </source>
</evidence>
<dbReference type="PANTHER" id="PTHR47409:SF1">
    <property type="entry name" value="HOMEOBOX PROTEIN PROPHET OF PIT-1"/>
    <property type="match status" value="1"/>
</dbReference>
<proteinExistence type="inferred from homology"/>
<evidence type="ECO:0000256" key="4">
    <source>
        <dbReference type="ARBA" id="ARBA00019432"/>
    </source>
</evidence>
<dbReference type="Pfam" id="PF00046">
    <property type="entry name" value="Homeodomain"/>
    <property type="match status" value="1"/>
</dbReference>
<sequence>MSDCRQLLEGSDISLGQTRRKYRTTFSSDQLERLERAFQTNISLTDDDQLAQLSNETELTEARIKVWFQNRRSKLRKQERSSYCGLQQQQLRQNVDKTEAVVPKAAVGIEQNAQQNVVCAVRGRAKYRRLFWRAVTFPVNAIAKLVKKLRSAKCALANKVKKGKKEKK</sequence>
<dbReference type="GO" id="GO:0003677">
    <property type="term" value="F:DNA binding"/>
    <property type="evidence" value="ECO:0007669"/>
    <property type="project" value="UniProtKB-UniRule"/>
</dbReference>
<comment type="caution">
    <text evidence="12">The sequence shown here is derived from an EMBL/GenBank/DDBJ whole genome shotgun (WGS) entry which is preliminary data.</text>
</comment>
<dbReference type="Proteomes" id="UP001620645">
    <property type="component" value="Unassembled WGS sequence"/>
</dbReference>
<dbReference type="InterPro" id="IPR001356">
    <property type="entry name" value="HD"/>
</dbReference>
<keyword evidence="13" id="KW-1185">Reference proteome</keyword>
<dbReference type="CDD" id="cd00086">
    <property type="entry name" value="homeodomain"/>
    <property type="match status" value="1"/>
</dbReference>
<dbReference type="PROSITE" id="PS50071">
    <property type="entry name" value="HOMEOBOX_2"/>
    <property type="match status" value="1"/>
</dbReference>
<dbReference type="InterPro" id="IPR042412">
    <property type="entry name" value="PROP1"/>
</dbReference>
<evidence type="ECO:0000313" key="13">
    <source>
        <dbReference type="Proteomes" id="UP001620645"/>
    </source>
</evidence>
<comment type="subcellular location">
    <subcellularLocation>
        <location evidence="2 9 10">Nucleus</location>
    </subcellularLocation>
</comment>
<evidence type="ECO:0000256" key="10">
    <source>
        <dbReference type="RuleBase" id="RU000682"/>
    </source>
</evidence>
<dbReference type="SMART" id="SM00389">
    <property type="entry name" value="HOX"/>
    <property type="match status" value="1"/>
</dbReference>
<reference evidence="12 13" key="1">
    <citation type="submission" date="2024-10" db="EMBL/GenBank/DDBJ databases">
        <authorList>
            <person name="Kim D."/>
        </authorList>
    </citation>
    <scope>NUCLEOTIDE SEQUENCE [LARGE SCALE GENOMIC DNA]</scope>
    <source>
        <strain evidence="12">Taebaek</strain>
    </source>
</reference>
<comment type="function">
    <text evidence="1">Possibly involved in the ontogenesis of pituitary gonadotropes, as well as somatotropes, lactotropes and caudomedial thyrotropes.</text>
</comment>
<dbReference type="InterPro" id="IPR009057">
    <property type="entry name" value="Homeodomain-like_sf"/>
</dbReference>
<dbReference type="InterPro" id="IPR017970">
    <property type="entry name" value="Homeobox_CS"/>
</dbReference>
<comment type="similarity">
    <text evidence="3">Belongs to the paired homeobox family.</text>
</comment>
<dbReference type="Gene3D" id="1.10.10.60">
    <property type="entry name" value="Homeodomain-like"/>
    <property type="match status" value="1"/>
</dbReference>
<feature type="DNA-binding region" description="Homeobox" evidence="9">
    <location>
        <begin position="19"/>
        <end position="79"/>
    </location>
</feature>
<keyword evidence="7 9" id="KW-0539">Nucleus</keyword>
<evidence type="ECO:0000256" key="9">
    <source>
        <dbReference type="PROSITE-ProRule" id="PRU00108"/>
    </source>
</evidence>
<dbReference type="PANTHER" id="PTHR47409">
    <property type="entry name" value="HOMEOBOX PROTEIN PROPHET OF PIT-1"/>
    <property type="match status" value="1"/>
</dbReference>
<accession>A0ABD2KAP7</accession>
<evidence type="ECO:0000256" key="2">
    <source>
        <dbReference type="ARBA" id="ARBA00004123"/>
    </source>
</evidence>
<dbReference type="SUPFAM" id="SSF46689">
    <property type="entry name" value="Homeodomain-like"/>
    <property type="match status" value="1"/>
</dbReference>
<evidence type="ECO:0000313" key="12">
    <source>
        <dbReference type="EMBL" id="KAL3099936.1"/>
    </source>
</evidence>
<protein>
    <recommendedName>
        <fullName evidence="4">Homeobox protein prophet of Pit-1</fullName>
    </recommendedName>
    <alternativeName>
        <fullName evidence="8">Pituitary-specific homeodomain factor</fullName>
    </alternativeName>
</protein>
<gene>
    <name evidence="12" type="ORF">niasHS_001862</name>
</gene>
<feature type="domain" description="Homeobox" evidence="11">
    <location>
        <begin position="17"/>
        <end position="78"/>
    </location>
</feature>
<evidence type="ECO:0000256" key="8">
    <source>
        <dbReference type="ARBA" id="ARBA00030888"/>
    </source>
</evidence>
<dbReference type="AlphaFoldDB" id="A0ABD2KAP7"/>
<evidence type="ECO:0000256" key="1">
    <source>
        <dbReference type="ARBA" id="ARBA00002030"/>
    </source>
</evidence>
<keyword evidence="5 9" id="KW-0238">DNA-binding</keyword>
<organism evidence="12 13">
    <name type="scientific">Heterodera schachtii</name>
    <name type="common">Sugarbeet cyst nematode worm</name>
    <name type="synonym">Tylenchus schachtii</name>
    <dbReference type="NCBI Taxonomy" id="97005"/>
    <lineage>
        <taxon>Eukaryota</taxon>
        <taxon>Metazoa</taxon>
        <taxon>Ecdysozoa</taxon>
        <taxon>Nematoda</taxon>
        <taxon>Chromadorea</taxon>
        <taxon>Rhabditida</taxon>
        <taxon>Tylenchina</taxon>
        <taxon>Tylenchomorpha</taxon>
        <taxon>Tylenchoidea</taxon>
        <taxon>Heteroderidae</taxon>
        <taxon>Heteroderinae</taxon>
        <taxon>Heterodera</taxon>
    </lineage>
</organism>
<dbReference type="PROSITE" id="PS00027">
    <property type="entry name" value="HOMEOBOX_1"/>
    <property type="match status" value="1"/>
</dbReference>
<name>A0ABD2KAP7_HETSC</name>
<dbReference type="GO" id="GO:0005634">
    <property type="term" value="C:nucleus"/>
    <property type="evidence" value="ECO:0007669"/>
    <property type="project" value="UniProtKB-SubCell"/>
</dbReference>
<dbReference type="EMBL" id="JBICCN010000037">
    <property type="protein sequence ID" value="KAL3099936.1"/>
    <property type="molecule type" value="Genomic_DNA"/>
</dbReference>
<evidence type="ECO:0000256" key="7">
    <source>
        <dbReference type="ARBA" id="ARBA00023242"/>
    </source>
</evidence>
<evidence type="ECO:0000256" key="6">
    <source>
        <dbReference type="ARBA" id="ARBA00023155"/>
    </source>
</evidence>
<keyword evidence="6 9" id="KW-0371">Homeobox</keyword>
<evidence type="ECO:0000256" key="3">
    <source>
        <dbReference type="ARBA" id="ARBA00005733"/>
    </source>
</evidence>
<evidence type="ECO:0000256" key="5">
    <source>
        <dbReference type="ARBA" id="ARBA00023125"/>
    </source>
</evidence>